<dbReference type="eggNOG" id="COG1832">
    <property type="taxonomic scope" value="Bacteria"/>
</dbReference>
<dbReference type="STRING" id="1123367.GCA_000621305_01567"/>
<gene>
    <name evidence="2" type="ORF">C666_12815</name>
</gene>
<dbReference type="PANTHER" id="PTHR33303:SF2">
    <property type="entry name" value="COA-BINDING DOMAIN-CONTAINING PROTEIN"/>
    <property type="match status" value="1"/>
</dbReference>
<dbReference type="InterPro" id="IPR003781">
    <property type="entry name" value="CoA-bd"/>
</dbReference>
<accession>N6YWR0</accession>
<keyword evidence="3" id="KW-1185">Reference proteome</keyword>
<dbReference type="SUPFAM" id="SSF51735">
    <property type="entry name" value="NAD(P)-binding Rossmann-fold domains"/>
    <property type="match status" value="1"/>
</dbReference>
<dbReference type="AlphaFoldDB" id="N6YWR0"/>
<dbReference type="Proteomes" id="UP000013232">
    <property type="component" value="Unassembled WGS sequence"/>
</dbReference>
<reference evidence="2 3" key="1">
    <citation type="submission" date="2012-09" db="EMBL/GenBank/DDBJ databases">
        <title>Draft Genome Sequences of 6 Strains from Genus Thauera.</title>
        <authorList>
            <person name="Liu B."/>
            <person name="Shapleigh J.P."/>
            <person name="Frostegard A.H."/>
        </authorList>
    </citation>
    <scope>NUCLEOTIDE SEQUENCE [LARGE SCALE GENOMIC DNA]</scope>
    <source>
        <strain evidence="3">47Lol / DSM 12138</strain>
    </source>
</reference>
<name>N6YWR0_THAL4</name>
<proteinExistence type="predicted"/>
<evidence type="ECO:0000313" key="2">
    <source>
        <dbReference type="EMBL" id="ENO86568.1"/>
    </source>
</evidence>
<dbReference type="Gene3D" id="3.40.50.720">
    <property type="entry name" value="NAD(P)-binding Rossmann-like Domain"/>
    <property type="match status" value="1"/>
</dbReference>
<sequence length="142" mass="15329">MHPNDISADRSAIRDLLANARRIAIVGISPKPQRPSNAVARYLRDAGYTIIPVNPAWDEVLGEKCYPSVREAPGPIDIVDVFRNPDEVMEVAEDAIAAGAGCLWMQLGVIAPEAAQRAAEAGLKVVMNRCTEVEHMALGRQG</sequence>
<organism evidence="2 3">
    <name type="scientific">Thauera linaloolentis (strain DSM 12138 / JCM 21573 / CCUG 41526 / CIP 105981 / IAM 15112 / NBRC 102519 / 47Lol)</name>
    <dbReference type="NCBI Taxonomy" id="1123367"/>
    <lineage>
        <taxon>Bacteria</taxon>
        <taxon>Pseudomonadati</taxon>
        <taxon>Pseudomonadota</taxon>
        <taxon>Betaproteobacteria</taxon>
        <taxon>Rhodocyclales</taxon>
        <taxon>Zoogloeaceae</taxon>
        <taxon>Thauera</taxon>
    </lineage>
</organism>
<evidence type="ECO:0000259" key="1">
    <source>
        <dbReference type="SMART" id="SM00881"/>
    </source>
</evidence>
<evidence type="ECO:0000313" key="3">
    <source>
        <dbReference type="Proteomes" id="UP000013232"/>
    </source>
</evidence>
<comment type="caution">
    <text evidence="2">The sequence shown here is derived from an EMBL/GenBank/DDBJ whole genome shotgun (WGS) entry which is preliminary data.</text>
</comment>
<protein>
    <submittedName>
        <fullName evidence="2">CoA-binding protein</fullName>
    </submittedName>
</protein>
<dbReference type="OrthoDB" id="9804695at2"/>
<dbReference type="EMBL" id="AMXE01000052">
    <property type="protein sequence ID" value="ENO86568.1"/>
    <property type="molecule type" value="Genomic_DNA"/>
</dbReference>
<dbReference type="Pfam" id="PF13380">
    <property type="entry name" value="CoA_binding_2"/>
    <property type="match status" value="1"/>
</dbReference>
<dbReference type="InterPro" id="IPR036291">
    <property type="entry name" value="NAD(P)-bd_dom_sf"/>
</dbReference>
<dbReference type="RefSeq" id="WP_004340039.1">
    <property type="nucleotide sequence ID" value="NZ_AMXE01000052.1"/>
</dbReference>
<feature type="domain" description="CoA-binding" evidence="1">
    <location>
        <begin position="17"/>
        <end position="109"/>
    </location>
</feature>
<dbReference type="SMART" id="SM00881">
    <property type="entry name" value="CoA_binding"/>
    <property type="match status" value="1"/>
</dbReference>
<dbReference type="PANTHER" id="PTHR33303">
    <property type="entry name" value="CYTOPLASMIC PROTEIN-RELATED"/>
    <property type="match status" value="1"/>
</dbReference>